<keyword evidence="2" id="KW-0808">Transferase</keyword>
<comment type="caution">
    <text evidence="4">The sequence shown here is derived from an EMBL/GenBank/DDBJ whole genome shotgun (WGS) entry which is preliminary data.</text>
</comment>
<protein>
    <submittedName>
        <fullName evidence="4">PTS sugar transporter subunit IIA</fullName>
    </submittedName>
</protein>
<dbReference type="Gene3D" id="3.40.930.10">
    <property type="entry name" value="Mannitol-specific EII, Chain A"/>
    <property type="match status" value="1"/>
</dbReference>
<sequence length="153" mass="16304">MKLIELLGPGHILPQLSATGKKEVLAELVAALGPELKGFTTDQVVEVLLERERLGSTAIGDHIAIPHGKLPHLQGLKLVFGRSTVGVNFDSLDGKPSHLFFLLLAPANSAGLHLKALAKISRMLMSAAFRESLMQAPGAEEITRLLAAKDAET</sequence>
<comment type="subcellular location">
    <subcellularLocation>
        <location evidence="1">Cytoplasm</location>
    </subcellularLocation>
</comment>
<proteinExistence type="predicted"/>
<evidence type="ECO:0000259" key="3">
    <source>
        <dbReference type="PROSITE" id="PS51094"/>
    </source>
</evidence>
<evidence type="ECO:0000313" key="4">
    <source>
        <dbReference type="EMBL" id="HGS04563.1"/>
    </source>
</evidence>
<evidence type="ECO:0000256" key="1">
    <source>
        <dbReference type="ARBA" id="ARBA00004496"/>
    </source>
</evidence>
<dbReference type="InterPro" id="IPR051541">
    <property type="entry name" value="PTS_SugarTrans_NitroReg"/>
</dbReference>
<dbReference type="PANTHER" id="PTHR47738">
    <property type="entry name" value="PTS SYSTEM FRUCTOSE-LIKE EIIA COMPONENT-RELATED"/>
    <property type="match status" value="1"/>
</dbReference>
<organism evidence="4">
    <name type="scientific">Desulfobacca acetoxidans</name>
    <dbReference type="NCBI Taxonomy" id="60893"/>
    <lineage>
        <taxon>Bacteria</taxon>
        <taxon>Pseudomonadati</taxon>
        <taxon>Thermodesulfobacteriota</taxon>
        <taxon>Desulfobaccia</taxon>
        <taxon>Desulfobaccales</taxon>
        <taxon>Desulfobaccaceae</taxon>
        <taxon>Desulfobacca</taxon>
    </lineage>
</organism>
<dbReference type="InterPro" id="IPR002178">
    <property type="entry name" value="PTS_EIIA_type-2_dom"/>
</dbReference>
<dbReference type="FunFam" id="3.40.930.10:FF:000009">
    <property type="entry name" value="PTS system, fructose specific IIABC component"/>
    <property type="match status" value="1"/>
</dbReference>
<keyword evidence="4" id="KW-0813">Transport</keyword>
<dbReference type="AlphaFoldDB" id="A0A7V4G6X1"/>
<evidence type="ECO:0000256" key="2">
    <source>
        <dbReference type="ARBA" id="ARBA00022679"/>
    </source>
</evidence>
<reference evidence="4" key="1">
    <citation type="journal article" date="2020" name="mSystems">
        <title>Genome- and Community-Level Interaction Insights into Carbon Utilization and Element Cycling Functions of Hydrothermarchaeota in Hydrothermal Sediment.</title>
        <authorList>
            <person name="Zhou Z."/>
            <person name="Liu Y."/>
            <person name="Xu W."/>
            <person name="Pan J."/>
            <person name="Luo Z.H."/>
            <person name="Li M."/>
        </authorList>
    </citation>
    <scope>NUCLEOTIDE SEQUENCE [LARGE SCALE GENOMIC DNA]</scope>
    <source>
        <strain evidence="4">SpSt-548</strain>
    </source>
</reference>
<dbReference type="GO" id="GO:0030295">
    <property type="term" value="F:protein kinase activator activity"/>
    <property type="evidence" value="ECO:0007669"/>
    <property type="project" value="TreeGrafter"/>
</dbReference>
<dbReference type="PROSITE" id="PS00372">
    <property type="entry name" value="PTS_EIIA_TYPE_2_HIS"/>
    <property type="match status" value="1"/>
</dbReference>
<dbReference type="SUPFAM" id="SSF55804">
    <property type="entry name" value="Phoshotransferase/anion transport protein"/>
    <property type="match status" value="1"/>
</dbReference>
<dbReference type="CDD" id="cd00211">
    <property type="entry name" value="PTS_IIA_fru"/>
    <property type="match status" value="1"/>
</dbReference>
<feature type="domain" description="PTS EIIA type-2" evidence="3">
    <location>
        <begin position="5"/>
        <end position="149"/>
    </location>
</feature>
<accession>A0A7V4G6X1</accession>
<dbReference type="GO" id="GO:0016740">
    <property type="term" value="F:transferase activity"/>
    <property type="evidence" value="ECO:0007669"/>
    <property type="project" value="UniProtKB-KW"/>
</dbReference>
<keyword evidence="4" id="KW-0762">Sugar transport</keyword>
<dbReference type="GO" id="GO:0005737">
    <property type="term" value="C:cytoplasm"/>
    <property type="evidence" value="ECO:0007669"/>
    <property type="project" value="UniProtKB-SubCell"/>
</dbReference>
<dbReference type="Pfam" id="PF00359">
    <property type="entry name" value="PTS_EIIA_2"/>
    <property type="match status" value="1"/>
</dbReference>
<gene>
    <name evidence="4" type="ORF">ENT08_02305</name>
</gene>
<dbReference type="InterPro" id="IPR016152">
    <property type="entry name" value="PTrfase/Anion_transptr"/>
</dbReference>
<name>A0A7V4G6X1_9BACT</name>
<dbReference type="EMBL" id="DSXI01000129">
    <property type="protein sequence ID" value="HGS04563.1"/>
    <property type="molecule type" value="Genomic_DNA"/>
</dbReference>
<dbReference type="PROSITE" id="PS51094">
    <property type="entry name" value="PTS_EIIA_TYPE_2"/>
    <property type="match status" value="1"/>
</dbReference>
<dbReference type="PANTHER" id="PTHR47738:SF1">
    <property type="entry name" value="NITROGEN REGULATORY PROTEIN"/>
    <property type="match status" value="1"/>
</dbReference>